<evidence type="ECO:0000313" key="2">
    <source>
        <dbReference type="Proteomes" id="UP001153269"/>
    </source>
</evidence>
<organism evidence="1 2">
    <name type="scientific">Pleuronectes platessa</name>
    <name type="common">European plaice</name>
    <dbReference type="NCBI Taxonomy" id="8262"/>
    <lineage>
        <taxon>Eukaryota</taxon>
        <taxon>Metazoa</taxon>
        <taxon>Chordata</taxon>
        <taxon>Craniata</taxon>
        <taxon>Vertebrata</taxon>
        <taxon>Euteleostomi</taxon>
        <taxon>Actinopterygii</taxon>
        <taxon>Neopterygii</taxon>
        <taxon>Teleostei</taxon>
        <taxon>Neoteleostei</taxon>
        <taxon>Acanthomorphata</taxon>
        <taxon>Carangaria</taxon>
        <taxon>Pleuronectiformes</taxon>
        <taxon>Pleuronectoidei</taxon>
        <taxon>Pleuronectidae</taxon>
        <taxon>Pleuronectes</taxon>
    </lineage>
</organism>
<gene>
    <name evidence="1" type="ORF">PLEPLA_LOCUS46463</name>
</gene>
<dbReference type="Proteomes" id="UP001153269">
    <property type="component" value="Unassembled WGS sequence"/>
</dbReference>
<keyword evidence="2" id="KW-1185">Reference proteome</keyword>
<name>A0A9N7W0J3_PLEPL</name>
<sequence>MVKLINKNQIITCETQKRRTPYIGCPGLRSMKEKELRESWVLETKLQQETTPTIGLSCRKVEAKMSWRREKRWRSTDLTHSFPPCPSLPHPFPTSQNTVPPLYIFEIIE</sequence>
<proteinExistence type="predicted"/>
<comment type="caution">
    <text evidence="1">The sequence shown here is derived from an EMBL/GenBank/DDBJ whole genome shotgun (WGS) entry which is preliminary data.</text>
</comment>
<protein>
    <submittedName>
        <fullName evidence="1">Uncharacterized protein</fullName>
    </submittedName>
</protein>
<dbReference type="AlphaFoldDB" id="A0A9N7W0J3"/>
<reference evidence="1" key="1">
    <citation type="submission" date="2020-03" db="EMBL/GenBank/DDBJ databases">
        <authorList>
            <person name="Weist P."/>
        </authorList>
    </citation>
    <scope>NUCLEOTIDE SEQUENCE</scope>
</reference>
<accession>A0A9N7W0J3</accession>
<dbReference type="EMBL" id="CADEAL010004396">
    <property type="protein sequence ID" value="CAB1458633.1"/>
    <property type="molecule type" value="Genomic_DNA"/>
</dbReference>
<evidence type="ECO:0000313" key="1">
    <source>
        <dbReference type="EMBL" id="CAB1458633.1"/>
    </source>
</evidence>